<accession>A0A915NB65</accession>
<dbReference type="Pfam" id="PF08669">
    <property type="entry name" value="GCV_T_C"/>
    <property type="match status" value="1"/>
</dbReference>
<dbReference type="AlphaFoldDB" id="A0A915NB65"/>
<keyword evidence="7" id="KW-1185">Reference proteome</keyword>
<dbReference type="GO" id="GO:0005739">
    <property type="term" value="C:mitochondrion"/>
    <property type="evidence" value="ECO:0007669"/>
    <property type="project" value="TreeGrafter"/>
</dbReference>
<evidence type="ECO:0000259" key="5">
    <source>
        <dbReference type="Pfam" id="PF08241"/>
    </source>
</evidence>
<evidence type="ECO:0000256" key="3">
    <source>
        <dbReference type="ARBA" id="ARBA00015825"/>
    </source>
</evidence>
<dbReference type="InterPro" id="IPR028896">
    <property type="entry name" value="GcvT/YgfZ/DmdA"/>
</dbReference>
<dbReference type="Pfam" id="PF10044">
    <property type="entry name" value="LIN52"/>
    <property type="match status" value="1"/>
</dbReference>
<dbReference type="Proteomes" id="UP000887561">
    <property type="component" value="Unplaced"/>
</dbReference>
<reference evidence="8" key="1">
    <citation type="submission" date="2022-11" db="UniProtKB">
        <authorList>
            <consortium name="WormBaseParasite"/>
        </authorList>
    </citation>
    <scope>IDENTIFICATION</scope>
</reference>
<evidence type="ECO:0000256" key="1">
    <source>
        <dbReference type="ARBA" id="ARBA00008609"/>
    </source>
</evidence>
<feature type="domain" description="Aminomethyltransferase C-terminal" evidence="6">
    <location>
        <begin position="329"/>
        <end position="392"/>
    </location>
</feature>
<dbReference type="Gene3D" id="3.40.50.150">
    <property type="entry name" value="Vaccinia Virus protein VP39"/>
    <property type="match status" value="1"/>
</dbReference>
<dbReference type="Gene3D" id="3.30.1360.120">
    <property type="entry name" value="Probable tRNA modification gtpase trme, domain 1"/>
    <property type="match status" value="1"/>
</dbReference>
<evidence type="ECO:0000313" key="8">
    <source>
        <dbReference type="WBParaSite" id="scaffold8733_cov288.g13319"/>
    </source>
</evidence>
<feature type="domain" description="Methyltransferase type 11" evidence="5">
    <location>
        <begin position="430"/>
        <end position="504"/>
    </location>
</feature>
<evidence type="ECO:0000313" key="7">
    <source>
        <dbReference type="Proteomes" id="UP000887561"/>
    </source>
</evidence>
<dbReference type="Pfam" id="PF01571">
    <property type="entry name" value="GCV_T"/>
    <property type="match status" value="1"/>
</dbReference>
<proteinExistence type="inferred from homology"/>
<dbReference type="Gene3D" id="2.40.30.110">
    <property type="entry name" value="Aminomethyltransferase beta-barrel domains"/>
    <property type="match status" value="1"/>
</dbReference>
<dbReference type="SUPFAM" id="SSF103025">
    <property type="entry name" value="Folate-binding domain"/>
    <property type="match status" value="1"/>
</dbReference>
<sequence length="701" mass="78403">MSDKVEPESSASIQENSNLLCDEQIEQRLSSELFNERMPSVLEFHRKYLIDRQSTKFRTELDPEDVKLEMGGKRRNGLGQLSADKLMDYVKGLQTSAVSLGNEESNAIFNKKTCLYDLHIRNGAKMVEFAGYLMPGQYNNLSIMDSVKYTRSNVGIFDISHMLQENVDKFHKRSKDAQLNILNDRALIAIQGPQMVNLLQPETDIKLDKLFFMHSAKGKVCGIDDCRVTRCGYTGEDGVEISVNQNYAELIIENLLHSKTVQPKLIGIAARDILRVEAGLCLYGNELNEEITPIEAGINFVIAKQRRGSLGFPGAEKIIEQINKKNFTKKRVGIVAEAGKVPRAGMSVIDLSNNEIVGIVTSGCPSPCFGKNIAMAYLKKEWTKPGNILGVKSGSENKLNKITQIEIQVDLAQRAYDLLELPKDARRLLLDIGCGSGLSGEVLEENGHNWIGVDINVAKEKHEDEGNQPEMNDFVQLDMGAGLPFQAAVFDGAISISAIQWLCHSNSKKDNPQKRLLKFFESLFACLSRSARAVFQFYPESDLQTEIICQQATRAGFQGGLVIDNPESQKQRKLFLVLSAGVNAAINTKTQMFNNSKKSEINQSHIEKMEEIKPFISSASQTNETINDDRPPVLEIQENNFIVTEQQGSDLSYLLGDNYYIENGIIYQKETNNLLDIKQKDLSQSTCFKQIIEETPNFNSN</sequence>
<dbReference type="InterPro" id="IPR006222">
    <property type="entry name" value="GCVT_N"/>
</dbReference>
<dbReference type="InterPro" id="IPR013977">
    <property type="entry name" value="GcvT_C"/>
</dbReference>
<dbReference type="PANTHER" id="PTHR43757">
    <property type="entry name" value="AMINOMETHYLTRANSFERASE"/>
    <property type="match status" value="1"/>
</dbReference>
<dbReference type="InterPro" id="IPR018737">
    <property type="entry name" value="DREAM_LIN52"/>
</dbReference>
<dbReference type="GO" id="GO:0006355">
    <property type="term" value="P:regulation of DNA-templated transcription"/>
    <property type="evidence" value="ECO:0007669"/>
    <property type="project" value="InterPro"/>
</dbReference>
<dbReference type="Gene3D" id="4.10.1250.10">
    <property type="entry name" value="Aminomethyltransferase fragment"/>
    <property type="match status" value="1"/>
</dbReference>
<dbReference type="InterPro" id="IPR013216">
    <property type="entry name" value="Methyltransf_11"/>
</dbReference>
<dbReference type="GO" id="GO:0008757">
    <property type="term" value="F:S-adenosylmethionine-dependent methyltransferase activity"/>
    <property type="evidence" value="ECO:0007669"/>
    <property type="project" value="InterPro"/>
</dbReference>
<evidence type="ECO:0000259" key="4">
    <source>
        <dbReference type="Pfam" id="PF01571"/>
    </source>
</evidence>
<dbReference type="SUPFAM" id="SSF101790">
    <property type="entry name" value="Aminomethyltransferase beta-barrel domain"/>
    <property type="match status" value="1"/>
</dbReference>
<comment type="subunit">
    <text evidence="2">The glycine cleavage system is composed of four proteins: P, T, L and H.</text>
</comment>
<feature type="domain" description="GCVT N-terminal" evidence="4">
    <location>
        <begin position="172"/>
        <end position="305"/>
    </location>
</feature>
<dbReference type="SUPFAM" id="SSF53335">
    <property type="entry name" value="S-adenosyl-L-methionine-dependent methyltransferases"/>
    <property type="match status" value="1"/>
</dbReference>
<dbReference type="CDD" id="cd02440">
    <property type="entry name" value="AdoMet_MTases"/>
    <property type="match status" value="1"/>
</dbReference>
<dbReference type="InterPro" id="IPR027266">
    <property type="entry name" value="TrmE/GcvT-like"/>
</dbReference>
<evidence type="ECO:0000259" key="6">
    <source>
        <dbReference type="Pfam" id="PF08669"/>
    </source>
</evidence>
<dbReference type="PANTHER" id="PTHR43757:SF16">
    <property type="entry name" value="AMINOMETHYLTRANSFERASE, MITOCHONDRIAL"/>
    <property type="match status" value="1"/>
</dbReference>
<dbReference type="GO" id="GO:0070176">
    <property type="term" value="C:DRM complex"/>
    <property type="evidence" value="ECO:0007669"/>
    <property type="project" value="InterPro"/>
</dbReference>
<name>A0A915NB65_MELJA</name>
<organism evidence="7 8">
    <name type="scientific">Meloidogyne javanica</name>
    <name type="common">Root-knot nematode worm</name>
    <dbReference type="NCBI Taxonomy" id="6303"/>
    <lineage>
        <taxon>Eukaryota</taxon>
        <taxon>Metazoa</taxon>
        <taxon>Ecdysozoa</taxon>
        <taxon>Nematoda</taxon>
        <taxon>Chromadorea</taxon>
        <taxon>Rhabditida</taxon>
        <taxon>Tylenchina</taxon>
        <taxon>Tylenchomorpha</taxon>
        <taxon>Tylenchoidea</taxon>
        <taxon>Meloidogynidae</taxon>
        <taxon>Meloidogyninae</taxon>
        <taxon>Meloidogyne</taxon>
        <taxon>Meloidogyne incognita group</taxon>
    </lineage>
</organism>
<evidence type="ECO:0000256" key="2">
    <source>
        <dbReference type="ARBA" id="ARBA00011690"/>
    </source>
</evidence>
<dbReference type="WBParaSite" id="scaffold8733_cov288.g13319">
    <property type="protein sequence ID" value="scaffold8733_cov288.g13319"/>
    <property type="gene ID" value="scaffold8733_cov288.g13319"/>
</dbReference>
<dbReference type="Pfam" id="PF08241">
    <property type="entry name" value="Methyltransf_11"/>
    <property type="match status" value="1"/>
</dbReference>
<protein>
    <recommendedName>
        <fullName evidence="3">Aminomethyltransferase, mitochondrial</fullName>
    </recommendedName>
</protein>
<comment type="similarity">
    <text evidence="1">Belongs to the GcvT family.</text>
</comment>
<dbReference type="InterPro" id="IPR029063">
    <property type="entry name" value="SAM-dependent_MTases_sf"/>
</dbReference>
<dbReference type="InterPro" id="IPR029043">
    <property type="entry name" value="GcvT/YgfZ_C"/>
</dbReference>